<feature type="domain" description="Bacterial bifunctional deaminase-reductase C-terminal" evidence="4">
    <location>
        <begin position="29"/>
        <end position="231"/>
    </location>
</feature>
<dbReference type="Pfam" id="PF01872">
    <property type="entry name" value="RibD_C"/>
    <property type="match status" value="1"/>
</dbReference>
<gene>
    <name evidence="5" type="ORF">AB4829_07000</name>
</gene>
<dbReference type="InterPro" id="IPR050765">
    <property type="entry name" value="Riboflavin_Biosynth_HTPR"/>
</dbReference>
<organism evidence="5 6">
    <name type="scientific">Streptomyces salinarius</name>
    <dbReference type="NCBI Taxonomy" id="2762598"/>
    <lineage>
        <taxon>Bacteria</taxon>
        <taxon>Bacillati</taxon>
        <taxon>Actinomycetota</taxon>
        <taxon>Actinomycetes</taxon>
        <taxon>Kitasatosporales</taxon>
        <taxon>Streptomycetaceae</taxon>
        <taxon>Streptomyces</taxon>
    </lineage>
</organism>
<evidence type="ECO:0000313" key="6">
    <source>
        <dbReference type="Proteomes" id="UP001614264"/>
    </source>
</evidence>
<evidence type="ECO:0000313" key="5">
    <source>
        <dbReference type="EMBL" id="MFI7870340.1"/>
    </source>
</evidence>
<dbReference type="PANTHER" id="PTHR38011">
    <property type="entry name" value="DIHYDROFOLATE REDUCTASE FAMILY PROTEIN (AFU_ORTHOLOGUE AFUA_8G06820)"/>
    <property type="match status" value="1"/>
</dbReference>
<evidence type="ECO:0000256" key="3">
    <source>
        <dbReference type="ARBA" id="ARBA00023002"/>
    </source>
</evidence>
<dbReference type="PANTHER" id="PTHR38011:SF7">
    <property type="entry name" value="2,5-DIAMINO-6-RIBOSYLAMINO-4(3H)-PYRIMIDINONE 5'-PHOSPHATE REDUCTASE"/>
    <property type="match status" value="1"/>
</dbReference>
<evidence type="ECO:0000256" key="1">
    <source>
        <dbReference type="ARBA" id="ARBA00005104"/>
    </source>
</evidence>
<keyword evidence="2" id="KW-0521">NADP</keyword>
<comment type="caution">
    <text evidence="5">The sequence shown here is derived from an EMBL/GenBank/DDBJ whole genome shotgun (WGS) entry which is preliminary data.</text>
</comment>
<reference evidence="5 6" key="1">
    <citation type="submission" date="2024-07" db="EMBL/GenBank/DDBJ databases">
        <title>Whole genome sequencing of Prodigiosin pigment-producing Streptomyces salinarius isolated from rhizosphere soil of Arachis hypogaea.</title>
        <authorList>
            <person name="Vidhya A."/>
            <person name="Ramya S."/>
        </authorList>
    </citation>
    <scope>NUCLEOTIDE SEQUENCE [LARGE SCALE GENOMIC DNA]</scope>
    <source>
        <strain evidence="5 6">VRMG2420</strain>
    </source>
</reference>
<evidence type="ECO:0000259" key="4">
    <source>
        <dbReference type="Pfam" id="PF01872"/>
    </source>
</evidence>
<accession>A0ABW8B8A9</accession>
<evidence type="ECO:0000256" key="2">
    <source>
        <dbReference type="ARBA" id="ARBA00022857"/>
    </source>
</evidence>
<proteinExistence type="predicted"/>
<comment type="pathway">
    <text evidence="1">Cofactor biosynthesis; riboflavin biosynthesis.</text>
</comment>
<dbReference type="InterPro" id="IPR002734">
    <property type="entry name" value="RibDG_C"/>
</dbReference>
<dbReference type="EMBL" id="JBITPR010000022">
    <property type="protein sequence ID" value="MFI7870340.1"/>
    <property type="molecule type" value="Genomic_DNA"/>
</dbReference>
<keyword evidence="6" id="KW-1185">Reference proteome</keyword>
<dbReference type="InterPro" id="IPR024072">
    <property type="entry name" value="DHFR-like_dom_sf"/>
</dbReference>
<dbReference type="Proteomes" id="UP001614264">
    <property type="component" value="Unassembled WGS sequence"/>
</dbReference>
<dbReference type="RefSeq" id="WP_365003213.1">
    <property type="nucleotide sequence ID" value="NZ_JBITPR010000022.1"/>
</dbReference>
<protein>
    <submittedName>
        <fullName evidence="5">Dihydrofolate reductase family protein</fullName>
    </submittedName>
</protein>
<dbReference type="SUPFAM" id="SSF53597">
    <property type="entry name" value="Dihydrofolate reductase-like"/>
    <property type="match status" value="1"/>
</dbReference>
<dbReference type="Gene3D" id="3.40.430.10">
    <property type="entry name" value="Dihydrofolate Reductase, subunit A"/>
    <property type="match status" value="1"/>
</dbReference>
<sequence length="262" mass="27888">MHQIWPTEDARPLEDDDLERLYTYPLRPRWLAVNFVASADGAVEVGGLARPLSTPLDRKVLRLGSDLADVLLIGATTAMVEGFRGVHPDRHTLARRRRHDLADTAPTAVVTTGRTLPPDAPVITRARVPTIVLTCASAPAPTRRAWQEAGAEVVVAGEDAVDLAAAVAALTRRGLRRIDCEGGPHLFGALAAAGQVDELRLTVSPLLTAGPAGRIATGPPGRPTDLRLASAIAEEDTLLLRYLTRPAGRPGRQRAVDDDGDA</sequence>
<name>A0ABW8B8A9_9ACTN</name>
<keyword evidence="3" id="KW-0560">Oxidoreductase</keyword>